<comment type="caution">
    <text evidence="1">The sequence shown here is derived from an EMBL/GenBank/DDBJ whole genome shotgun (WGS) entry which is preliminary data.</text>
</comment>
<protein>
    <submittedName>
        <fullName evidence="1">Uncharacterized protein</fullName>
    </submittedName>
</protein>
<gene>
    <name evidence="1" type="ORF">GCM10008906_36500</name>
</gene>
<organism evidence="1 2">
    <name type="scientific">Clostridium oceanicum</name>
    <dbReference type="NCBI Taxonomy" id="1543"/>
    <lineage>
        <taxon>Bacteria</taxon>
        <taxon>Bacillati</taxon>
        <taxon>Bacillota</taxon>
        <taxon>Clostridia</taxon>
        <taxon>Eubacteriales</taxon>
        <taxon>Clostridiaceae</taxon>
        <taxon>Clostridium</taxon>
    </lineage>
</organism>
<evidence type="ECO:0000313" key="2">
    <source>
        <dbReference type="Proteomes" id="UP001501510"/>
    </source>
</evidence>
<keyword evidence="2" id="KW-1185">Reference proteome</keyword>
<dbReference type="RefSeq" id="WP_343764112.1">
    <property type="nucleotide sequence ID" value="NZ_BAAACG010000019.1"/>
</dbReference>
<accession>A0ABN1JVE4</accession>
<evidence type="ECO:0000313" key="1">
    <source>
        <dbReference type="EMBL" id="GAA0747421.1"/>
    </source>
</evidence>
<proteinExistence type="predicted"/>
<dbReference type="EMBL" id="BAAACG010000019">
    <property type="protein sequence ID" value="GAA0747421.1"/>
    <property type="molecule type" value="Genomic_DNA"/>
</dbReference>
<sequence>MVNNVFGTIIKGSNIVFLDIPYEDYFSKYHELDKDSASNLTTDYFTNKGKDIIPDIVDIEYDDYENKVKITAKINKSFENEGSNINYPHILNR</sequence>
<name>A0ABN1JVE4_9CLOT</name>
<reference evidence="1 2" key="1">
    <citation type="journal article" date="2019" name="Int. J. Syst. Evol. Microbiol.">
        <title>The Global Catalogue of Microorganisms (GCM) 10K type strain sequencing project: providing services to taxonomists for standard genome sequencing and annotation.</title>
        <authorList>
            <consortium name="The Broad Institute Genomics Platform"/>
            <consortium name="The Broad Institute Genome Sequencing Center for Infectious Disease"/>
            <person name="Wu L."/>
            <person name="Ma J."/>
        </authorList>
    </citation>
    <scope>NUCLEOTIDE SEQUENCE [LARGE SCALE GENOMIC DNA]</scope>
    <source>
        <strain evidence="1 2">JCM 1407</strain>
    </source>
</reference>
<dbReference type="Proteomes" id="UP001501510">
    <property type="component" value="Unassembled WGS sequence"/>
</dbReference>